<dbReference type="Proteomes" id="UP000250462">
    <property type="component" value="Unassembled WGS sequence"/>
</dbReference>
<name>A0A329QSW9_9ACTN</name>
<evidence type="ECO:0000313" key="4">
    <source>
        <dbReference type="EMBL" id="RAW15474.1"/>
    </source>
</evidence>
<dbReference type="CDD" id="cd00886">
    <property type="entry name" value="MogA_MoaB"/>
    <property type="match status" value="1"/>
</dbReference>
<dbReference type="SMART" id="SM00852">
    <property type="entry name" value="MoCF_biosynth"/>
    <property type="match status" value="1"/>
</dbReference>
<reference evidence="4 5" key="1">
    <citation type="submission" date="2018-06" db="EMBL/GenBank/DDBJ databases">
        <title>Phytoactinopolyspora halophila sp. nov., a novel halophilic actinomycete isolated from a saline soil in China.</title>
        <authorList>
            <person name="Tang S.-K."/>
        </authorList>
    </citation>
    <scope>NUCLEOTIDE SEQUENCE [LARGE SCALE GENOMIC DNA]</scope>
    <source>
        <strain evidence="4 5">YIM 96934</strain>
    </source>
</reference>
<evidence type="ECO:0000256" key="2">
    <source>
        <dbReference type="ARBA" id="ARBA00023150"/>
    </source>
</evidence>
<feature type="domain" description="MoaB/Mog" evidence="3">
    <location>
        <begin position="5"/>
        <end position="148"/>
    </location>
</feature>
<evidence type="ECO:0000256" key="1">
    <source>
        <dbReference type="ARBA" id="ARBA00005046"/>
    </source>
</evidence>
<keyword evidence="5" id="KW-1185">Reference proteome</keyword>
<dbReference type="Pfam" id="PF00994">
    <property type="entry name" value="MoCF_biosynth"/>
    <property type="match status" value="1"/>
</dbReference>
<dbReference type="OrthoDB" id="9794429at2"/>
<organism evidence="4 5">
    <name type="scientific">Phytoactinopolyspora halophila</name>
    <dbReference type="NCBI Taxonomy" id="1981511"/>
    <lineage>
        <taxon>Bacteria</taxon>
        <taxon>Bacillati</taxon>
        <taxon>Actinomycetota</taxon>
        <taxon>Actinomycetes</taxon>
        <taxon>Jiangellales</taxon>
        <taxon>Jiangellaceae</taxon>
        <taxon>Phytoactinopolyspora</taxon>
    </lineage>
</organism>
<evidence type="ECO:0000259" key="3">
    <source>
        <dbReference type="SMART" id="SM00852"/>
    </source>
</evidence>
<dbReference type="EMBL" id="QMIG01000006">
    <property type="protein sequence ID" value="RAW15474.1"/>
    <property type="molecule type" value="Genomic_DNA"/>
</dbReference>
<protein>
    <submittedName>
        <fullName evidence="4">MogA/MoaB family molybdenum cofactor biosynthesis protein</fullName>
    </submittedName>
</protein>
<accession>A0A329QSW9</accession>
<dbReference type="PANTHER" id="PTHR43764">
    <property type="entry name" value="MOLYBDENUM COFACTOR BIOSYNTHESIS"/>
    <property type="match status" value="1"/>
</dbReference>
<proteinExistence type="predicted"/>
<dbReference type="InterPro" id="IPR036425">
    <property type="entry name" value="MoaB/Mog-like_dom_sf"/>
</dbReference>
<sequence length="165" mass="16829">MVRALAVTVSTRSATGVYADRSGPVLVDGLRELGFEVDGPTVIPDGEAVESTLRTAVDDGYDVIVTTGGTGLNPNDTTPEMTRRVIDAEVPGLAEGIRAYGVAQGVPTAALSRGVAGRAGRALVVNLPGSSGGVRDGLAVLASVLHHAVDQIWGGDHPRDEGHAP</sequence>
<comment type="caution">
    <text evidence="4">The sequence shown here is derived from an EMBL/GenBank/DDBJ whole genome shotgun (WGS) entry which is preliminary data.</text>
</comment>
<evidence type="ECO:0000313" key="5">
    <source>
        <dbReference type="Proteomes" id="UP000250462"/>
    </source>
</evidence>
<dbReference type="PANTHER" id="PTHR43764:SF1">
    <property type="entry name" value="MOLYBDOPTERIN MOLYBDOTRANSFERASE"/>
    <property type="match status" value="1"/>
</dbReference>
<comment type="pathway">
    <text evidence="1">Cofactor biosynthesis; molybdopterin biosynthesis.</text>
</comment>
<dbReference type="SUPFAM" id="SSF53218">
    <property type="entry name" value="Molybdenum cofactor biosynthesis proteins"/>
    <property type="match status" value="1"/>
</dbReference>
<gene>
    <name evidence="4" type="ORF">DPM12_08670</name>
</gene>
<dbReference type="UniPathway" id="UPA00344"/>
<dbReference type="RefSeq" id="WP_112258077.1">
    <property type="nucleotide sequence ID" value="NZ_QMIG01000006.1"/>
</dbReference>
<dbReference type="Gene3D" id="3.40.980.10">
    <property type="entry name" value="MoaB/Mog-like domain"/>
    <property type="match status" value="1"/>
</dbReference>
<dbReference type="InterPro" id="IPR008284">
    <property type="entry name" value="MoCF_biosynth_CS"/>
</dbReference>
<dbReference type="NCBIfam" id="TIGR00177">
    <property type="entry name" value="molyb_syn"/>
    <property type="match status" value="1"/>
</dbReference>
<dbReference type="InterPro" id="IPR001453">
    <property type="entry name" value="MoaB/Mog_dom"/>
</dbReference>
<dbReference type="AlphaFoldDB" id="A0A329QSW9"/>
<dbReference type="GO" id="GO:0006777">
    <property type="term" value="P:Mo-molybdopterin cofactor biosynthetic process"/>
    <property type="evidence" value="ECO:0007669"/>
    <property type="project" value="UniProtKB-KW"/>
</dbReference>
<dbReference type="PROSITE" id="PS01078">
    <property type="entry name" value="MOCF_BIOSYNTHESIS_1"/>
    <property type="match status" value="1"/>
</dbReference>
<keyword evidence="2" id="KW-0501">Molybdenum cofactor biosynthesis</keyword>
<dbReference type="InterPro" id="IPR051920">
    <property type="entry name" value="MPT_Adenylyltrnsfr/MoaC-Rel"/>
</dbReference>